<name>A0A2M9AQ67_9ACTN</name>
<proteinExistence type="inferred from homology"/>
<dbReference type="InterPro" id="IPR014146">
    <property type="entry name" value="LigD_ligase_dom"/>
</dbReference>
<dbReference type="EMBL" id="PGEZ01000005">
    <property type="protein sequence ID" value="PJJ47832.1"/>
    <property type="molecule type" value="Genomic_DNA"/>
</dbReference>
<sequence>MALWIAPMLATLTSRRFDDPDWVFERKLDGERLMAIREDARVRLYSRNHNDVTAQYPEIVEAFAGFDTATDFVVDGELCAMRGEQTSFADLQKRMHVTDPRTIAGAGVTLAYYAFDLPRYDGHDLRGLALTTRKAALADAFAFGPVLRFSDHEAEHGLAMLHHAERAGWEGVMAKRAASTYQAGKRSPDWLKFKVVRGQELVVGGWTTGQGSRKGLGALLVGYYDGDALRYAGKVGTGFDQAMLDRLGSMLEPLGRETSPFVDDVGAAVRREHPHWVAPRLVVEVGFSEWTDAGRLRHPRFQGVRDDKAPAEVVREEPHPI</sequence>
<gene>
    <name evidence="6" type="ORF">CLV56_4091</name>
</gene>
<dbReference type="Gene3D" id="3.30.470.30">
    <property type="entry name" value="DNA ligase/mRNA capping enzyme"/>
    <property type="match status" value="1"/>
</dbReference>
<dbReference type="RefSeq" id="WP_100415603.1">
    <property type="nucleotide sequence ID" value="NZ_PGEZ01000005.1"/>
</dbReference>
<dbReference type="PROSITE" id="PS50160">
    <property type="entry name" value="DNA_LIGASE_A3"/>
    <property type="match status" value="1"/>
</dbReference>
<dbReference type="GO" id="GO:0005524">
    <property type="term" value="F:ATP binding"/>
    <property type="evidence" value="ECO:0007669"/>
    <property type="project" value="InterPro"/>
</dbReference>
<dbReference type="Pfam" id="PF01068">
    <property type="entry name" value="DNA_ligase_A_M"/>
    <property type="match status" value="1"/>
</dbReference>
<dbReference type="InterPro" id="IPR012340">
    <property type="entry name" value="NA-bd_OB-fold"/>
</dbReference>
<evidence type="ECO:0000256" key="4">
    <source>
        <dbReference type="ARBA" id="ARBA00034003"/>
    </source>
</evidence>
<evidence type="ECO:0000313" key="7">
    <source>
        <dbReference type="Proteomes" id="UP000230842"/>
    </source>
</evidence>
<evidence type="ECO:0000256" key="3">
    <source>
        <dbReference type="ARBA" id="ARBA00022598"/>
    </source>
</evidence>
<feature type="domain" description="ATP-dependent DNA ligase family profile" evidence="5">
    <location>
        <begin position="103"/>
        <end position="215"/>
    </location>
</feature>
<dbReference type="Proteomes" id="UP000230842">
    <property type="component" value="Unassembled WGS sequence"/>
</dbReference>
<dbReference type="GO" id="GO:0003910">
    <property type="term" value="F:DNA ligase (ATP) activity"/>
    <property type="evidence" value="ECO:0007669"/>
    <property type="project" value="UniProtKB-EC"/>
</dbReference>
<dbReference type="PANTHER" id="PTHR45674:SF4">
    <property type="entry name" value="DNA LIGASE 1"/>
    <property type="match status" value="1"/>
</dbReference>
<organism evidence="6 7">
    <name type="scientific">Mumia flava</name>
    <dbReference type="NCBI Taxonomy" id="1348852"/>
    <lineage>
        <taxon>Bacteria</taxon>
        <taxon>Bacillati</taxon>
        <taxon>Actinomycetota</taxon>
        <taxon>Actinomycetes</taxon>
        <taxon>Propionibacteriales</taxon>
        <taxon>Nocardioidaceae</taxon>
        <taxon>Mumia</taxon>
    </lineage>
</organism>
<accession>A0A2M9AQ67</accession>
<dbReference type="InterPro" id="IPR016059">
    <property type="entry name" value="DNA_ligase_ATP-dep_CS"/>
</dbReference>
<dbReference type="OrthoDB" id="9802472at2"/>
<comment type="catalytic activity">
    <reaction evidence="4">
        <text>ATP + (deoxyribonucleotide)n-3'-hydroxyl + 5'-phospho-(deoxyribonucleotide)m = (deoxyribonucleotide)n+m + AMP + diphosphate.</text>
        <dbReference type="EC" id="6.5.1.1"/>
    </reaction>
</comment>
<keyword evidence="3 6" id="KW-0436">Ligase</keyword>
<dbReference type="PANTHER" id="PTHR45674">
    <property type="entry name" value="DNA LIGASE 1/3 FAMILY MEMBER"/>
    <property type="match status" value="1"/>
</dbReference>
<evidence type="ECO:0000256" key="2">
    <source>
        <dbReference type="ARBA" id="ARBA00012727"/>
    </source>
</evidence>
<dbReference type="CDD" id="cd07971">
    <property type="entry name" value="OBF_DNA_ligase_LigD"/>
    <property type="match status" value="1"/>
</dbReference>
<dbReference type="Pfam" id="PF04679">
    <property type="entry name" value="DNA_ligase_A_C"/>
    <property type="match status" value="1"/>
</dbReference>
<dbReference type="NCBIfam" id="TIGR02779">
    <property type="entry name" value="NHEJ_ligase_lig"/>
    <property type="match status" value="1"/>
</dbReference>
<dbReference type="Gene3D" id="2.40.50.140">
    <property type="entry name" value="Nucleic acid-binding proteins"/>
    <property type="match status" value="1"/>
</dbReference>
<dbReference type="InterPro" id="IPR012309">
    <property type="entry name" value="DNA_ligase_ATP-dep_C"/>
</dbReference>
<comment type="caution">
    <text evidence="6">The sequence shown here is derived from an EMBL/GenBank/DDBJ whole genome shotgun (WGS) entry which is preliminary data.</text>
</comment>
<dbReference type="PROSITE" id="PS00333">
    <property type="entry name" value="DNA_LIGASE_A2"/>
    <property type="match status" value="1"/>
</dbReference>
<dbReference type="GO" id="GO:0006281">
    <property type="term" value="P:DNA repair"/>
    <property type="evidence" value="ECO:0007669"/>
    <property type="project" value="InterPro"/>
</dbReference>
<comment type="similarity">
    <text evidence="1">Belongs to the ATP-dependent DNA ligase family.</text>
</comment>
<dbReference type="SUPFAM" id="SSF56091">
    <property type="entry name" value="DNA ligase/mRNA capping enzyme, catalytic domain"/>
    <property type="match status" value="1"/>
</dbReference>
<dbReference type="AlphaFoldDB" id="A0A2M9AQ67"/>
<evidence type="ECO:0000256" key="1">
    <source>
        <dbReference type="ARBA" id="ARBA00007572"/>
    </source>
</evidence>
<dbReference type="Gene3D" id="3.30.1490.70">
    <property type="match status" value="1"/>
</dbReference>
<feature type="non-terminal residue" evidence="6">
    <location>
        <position position="321"/>
    </location>
</feature>
<evidence type="ECO:0000259" key="5">
    <source>
        <dbReference type="PROSITE" id="PS50160"/>
    </source>
</evidence>
<dbReference type="CDD" id="cd07906">
    <property type="entry name" value="Adenylation_DNA_ligase_LigD_LigC"/>
    <property type="match status" value="1"/>
</dbReference>
<dbReference type="SUPFAM" id="SSF50249">
    <property type="entry name" value="Nucleic acid-binding proteins"/>
    <property type="match status" value="1"/>
</dbReference>
<dbReference type="EC" id="6.5.1.1" evidence="2"/>
<evidence type="ECO:0000313" key="6">
    <source>
        <dbReference type="EMBL" id="PJJ47832.1"/>
    </source>
</evidence>
<dbReference type="GO" id="GO:0006310">
    <property type="term" value="P:DNA recombination"/>
    <property type="evidence" value="ECO:0007669"/>
    <property type="project" value="InterPro"/>
</dbReference>
<reference evidence="6 7" key="1">
    <citation type="submission" date="2017-11" db="EMBL/GenBank/DDBJ databases">
        <title>Genomic Encyclopedia of Archaeal and Bacterial Type Strains, Phase II (KMG-II): From Individual Species to Whole Genera.</title>
        <authorList>
            <person name="Goeker M."/>
        </authorList>
    </citation>
    <scope>NUCLEOTIDE SEQUENCE [LARGE SCALE GENOMIC DNA]</scope>
    <source>
        <strain evidence="6 7">DSM 27763</strain>
    </source>
</reference>
<keyword evidence="7" id="KW-1185">Reference proteome</keyword>
<protein>
    <recommendedName>
        <fullName evidence="2">DNA ligase (ATP)</fullName>
        <ecNumber evidence="2">6.5.1.1</ecNumber>
    </recommendedName>
</protein>
<dbReference type="InterPro" id="IPR050191">
    <property type="entry name" value="ATP-dep_DNA_ligase"/>
</dbReference>
<dbReference type="InterPro" id="IPR012310">
    <property type="entry name" value="DNA_ligase_ATP-dep_cent"/>
</dbReference>